<protein>
    <submittedName>
        <fullName evidence="1">Uncharacterized protein</fullName>
    </submittedName>
</protein>
<feature type="non-terminal residue" evidence="1">
    <location>
        <position position="73"/>
    </location>
</feature>
<organism evidence="1">
    <name type="scientific">marine metagenome</name>
    <dbReference type="NCBI Taxonomy" id="408172"/>
    <lineage>
        <taxon>unclassified sequences</taxon>
        <taxon>metagenomes</taxon>
        <taxon>ecological metagenomes</taxon>
    </lineage>
</organism>
<reference evidence="1" key="1">
    <citation type="submission" date="2018-05" db="EMBL/GenBank/DDBJ databases">
        <authorList>
            <person name="Lanie J.A."/>
            <person name="Ng W.-L."/>
            <person name="Kazmierczak K.M."/>
            <person name="Andrzejewski T.M."/>
            <person name="Davidsen T.M."/>
            <person name="Wayne K.J."/>
            <person name="Tettelin H."/>
            <person name="Glass J.I."/>
            <person name="Rusch D."/>
            <person name="Podicherti R."/>
            <person name="Tsui H.-C.T."/>
            <person name="Winkler M.E."/>
        </authorList>
    </citation>
    <scope>NUCLEOTIDE SEQUENCE</scope>
</reference>
<dbReference type="EMBL" id="UINC01128959">
    <property type="protein sequence ID" value="SVD09044.1"/>
    <property type="molecule type" value="Genomic_DNA"/>
</dbReference>
<sequence length="73" mass="8430">AARRYRRTTRGAGQPAHAAPVRYCQPGVALCRWAGWIGWLLVVQSERRRRRHRVWPVAAAWQLRRGEDRLGGV</sequence>
<dbReference type="AlphaFoldDB" id="A0A382SGL2"/>
<evidence type="ECO:0000313" key="1">
    <source>
        <dbReference type="EMBL" id="SVD09044.1"/>
    </source>
</evidence>
<feature type="non-terminal residue" evidence="1">
    <location>
        <position position="1"/>
    </location>
</feature>
<name>A0A382SGL2_9ZZZZ</name>
<proteinExistence type="predicted"/>
<accession>A0A382SGL2</accession>
<gene>
    <name evidence="1" type="ORF">METZ01_LOCUS361898</name>
</gene>